<dbReference type="OMA" id="YLPWIHI"/>
<feature type="domain" description="NAD-dependent epimerase/dehydratase" evidence="2">
    <location>
        <begin position="4"/>
        <end position="216"/>
    </location>
</feature>
<dbReference type="InterPro" id="IPR001509">
    <property type="entry name" value="Epimerase_deHydtase"/>
</dbReference>
<comment type="similarity">
    <text evidence="1">Belongs to the NAD(P)-dependent epimerase/dehydratase family. SDR39U1 subfamily.</text>
</comment>
<feature type="domain" description="DUF1731" evidence="3">
    <location>
        <begin position="252"/>
        <end position="298"/>
    </location>
</feature>
<evidence type="ECO:0000259" key="3">
    <source>
        <dbReference type="Pfam" id="PF08338"/>
    </source>
</evidence>
<evidence type="ECO:0000313" key="5">
    <source>
        <dbReference type="Proteomes" id="UP000435910"/>
    </source>
</evidence>
<dbReference type="CDD" id="cd05242">
    <property type="entry name" value="SDR_a8"/>
    <property type="match status" value="1"/>
</dbReference>
<dbReference type="InterPro" id="IPR013549">
    <property type="entry name" value="DUF1731"/>
</dbReference>
<dbReference type="NCBIfam" id="TIGR01777">
    <property type="entry name" value="yfcH"/>
    <property type="match status" value="1"/>
</dbReference>
<evidence type="ECO:0000313" key="4">
    <source>
        <dbReference type="EMBL" id="TWL29565.1"/>
    </source>
</evidence>
<evidence type="ECO:0000256" key="1">
    <source>
        <dbReference type="ARBA" id="ARBA00009353"/>
    </source>
</evidence>
<organism evidence="4 5">
    <name type="scientific">Bacillus licheniformis</name>
    <dbReference type="NCBI Taxonomy" id="1402"/>
    <lineage>
        <taxon>Bacteria</taxon>
        <taxon>Bacillati</taxon>
        <taxon>Bacillota</taxon>
        <taxon>Bacilli</taxon>
        <taxon>Bacillales</taxon>
        <taxon>Bacillaceae</taxon>
        <taxon>Bacillus</taxon>
    </lineage>
</organism>
<evidence type="ECO:0000259" key="2">
    <source>
        <dbReference type="Pfam" id="PF01370"/>
    </source>
</evidence>
<dbReference type="InterPro" id="IPR036291">
    <property type="entry name" value="NAD(P)-bd_dom_sf"/>
</dbReference>
<dbReference type="PANTHER" id="PTHR11092:SF0">
    <property type="entry name" value="EPIMERASE FAMILY PROTEIN SDR39U1"/>
    <property type="match status" value="1"/>
</dbReference>
<proteinExistence type="inferred from homology"/>
<dbReference type="Gene3D" id="3.40.50.720">
    <property type="entry name" value="NAD(P)-binding Rossmann-like Domain"/>
    <property type="match status" value="1"/>
</dbReference>
<dbReference type="SUPFAM" id="SSF51735">
    <property type="entry name" value="NAD(P)-binding Rossmann-fold domains"/>
    <property type="match status" value="1"/>
</dbReference>
<dbReference type="AlphaFoldDB" id="A0A415J4G5"/>
<dbReference type="Pfam" id="PF01370">
    <property type="entry name" value="Epimerase"/>
    <property type="match status" value="1"/>
</dbReference>
<dbReference type="InterPro" id="IPR010099">
    <property type="entry name" value="SDR39U1"/>
</dbReference>
<reference evidence="4 5" key="1">
    <citation type="submission" date="2019-06" db="EMBL/GenBank/DDBJ databases">
        <title>Genome sequence analysis of &gt;100 Bacillus licheniformis strains suggests intrinsic resistance to this species.</title>
        <authorList>
            <person name="Wels M."/>
            <person name="Siezen R.J."/>
            <person name="Johansen E."/>
            <person name="Stuer-Lauridsen B."/>
            <person name="Bjerre K."/>
            <person name="Nielsen B.K.K."/>
        </authorList>
    </citation>
    <scope>NUCLEOTIDE SEQUENCE [LARGE SCALE GENOMIC DNA]</scope>
    <source>
        <strain evidence="4 5">BAC-16736</strain>
    </source>
</reference>
<protein>
    <submittedName>
        <fullName evidence="4">Epimerase family protein</fullName>
    </submittedName>
</protein>
<name>A0A415J4G5_BACLI</name>
<dbReference type="Pfam" id="PF08338">
    <property type="entry name" value="DUF1731"/>
    <property type="match status" value="1"/>
</dbReference>
<accession>A0A415J4G5</accession>
<dbReference type="EMBL" id="NILC01000019">
    <property type="protein sequence ID" value="TWL29565.1"/>
    <property type="molecule type" value="Genomic_DNA"/>
</dbReference>
<comment type="caution">
    <text evidence="4">The sequence shown here is derived from an EMBL/GenBank/DDBJ whole genome shotgun (WGS) entry which is preliminary data.</text>
</comment>
<dbReference type="Proteomes" id="UP000435910">
    <property type="component" value="Unassembled WGS sequence"/>
</dbReference>
<sequence>MMKIAIAGGTGFIGRHLTNALTARGHHVYILTRKPAETEQKNTSFVLWQKNGARPEKDLTDIDVWINLAGKSLFGRWNEKTKAEIATSRLRSVEESARIIQSLQKKPNTLIQASAVGIYGTSLEQTFTEESPVSAEDFLSRTTALWEQAAEPIEALGIRTVWMRFGLVLGKDGGALPKMALPYQLFAGGRIGSGRQWVPWIHIEDAVGMILSAIEQTLMSGPVNVTAPNPVQMDTFGQTVAKVEKRPHWLPVPEFAIKGVLGEMSMLVLKGQRVLPKKALQNGYHFLYPDLEDALHNLLA</sequence>
<dbReference type="PANTHER" id="PTHR11092">
    <property type="entry name" value="SUGAR NUCLEOTIDE EPIMERASE RELATED"/>
    <property type="match status" value="1"/>
</dbReference>
<gene>
    <name evidence="4" type="ORF">CHCC16736_0159</name>
</gene>